<dbReference type="InterPro" id="IPR028350">
    <property type="entry name" value="DNAC/IstB-like"/>
</dbReference>
<dbReference type="Pfam" id="PF01695">
    <property type="entry name" value="IstB_IS21"/>
    <property type="match status" value="1"/>
</dbReference>
<evidence type="ECO:0000256" key="2">
    <source>
        <dbReference type="ARBA" id="ARBA00022741"/>
    </source>
</evidence>
<proteinExistence type="inferred from homology"/>
<dbReference type="RefSeq" id="WP_371150250.1">
    <property type="nucleotide sequence ID" value="NZ_JBFSOO010000003.1"/>
</dbReference>
<protein>
    <submittedName>
        <fullName evidence="5">IS21-like element helper ATPase IstB</fullName>
    </submittedName>
</protein>
<evidence type="ECO:0000259" key="4">
    <source>
        <dbReference type="SMART" id="SM00382"/>
    </source>
</evidence>
<reference evidence="5 6" key="1">
    <citation type="submission" date="2024-07" db="EMBL/GenBank/DDBJ databases">
        <title>Active virus-host system and metabolic interactions in a Lokiarchaeon culture.</title>
        <authorList>
            <person name="Ponce Toledo R.I."/>
            <person name="Rodrigues Oliveira T."/>
            <person name="Schleper C."/>
        </authorList>
    </citation>
    <scope>NUCLEOTIDE SEQUENCE [LARGE SCALE GENOMIC DNA]</scope>
    <source>
        <strain evidence="5 6">B35</strain>
    </source>
</reference>
<keyword evidence="6" id="KW-1185">Reference proteome</keyword>
<dbReference type="InterPro" id="IPR002611">
    <property type="entry name" value="IstB_ATP-bd"/>
</dbReference>
<feature type="domain" description="AAA+ ATPase" evidence="4">
    <location>
        <begin position="101"/>
        <end position="233"/>
    </location>
</feature>
<dbReference type="NCBIfam" id="NF038214">
    <property type="entry name" value="IS21_help_AAA"/>
    <property type="match status" value="1"/>
</dbReference>
<organism evidence="5 6">
    <name type="scientific">Halodesulfovibrio aestuarii</name>
    <dbReference type="NCBI Taxonomy" id="126333"/>
    <lineage>
        <taxon>Bacteria</taxon>
        <taxon>Pseudomonadati</taxon>
        <taxon>Thermodesulfobacteriota</taxon>
        <taxon>Desulfovibrionia</taxon>
        <taxon>Desulfovibrionales</taxon>
        <taxon>Desulfovibrionaceae</taxon>
        <taxon>Halodesulfovibrio</taxon>
    </lineage>
</organism>
<gene>
    <name evidence="5" type="primary">istB</name>
    <name evidence="5" type="ORF">AB2Z07_06045</name>
</gene>
<dbReference type="PANTHER" id="PTHR30050">
    <property type="entry name" value="CHROMOSOMAL REPLICATION INITIATOR PROTEIN DNAA"/>
    <property type="match status" value="1"/>
</dbReference>
<evidence type="ECO:0000256" key="1">
    <source>
        <dbReference type="ARBA" id="ARBA00008059"/>
    </source>
</evidence>
<keyword evidence="2" id="KW-0547">Nucleotide-binding</keyword>
<dbReference type="PANTHER" id="PTHR30050:SF4">
    <property type="entry name" value="ATP-BINDING PROTEIN RV3427C IN INSERTION SEQUENCE-RELATED"/>
    <property type="match status" value="1"/>
</dbReference>
<comment type="caution">
    <text evidence="5">The sequence shown here is derived from an EMBL/GenBank/DDBJ whole genome shotgun (WGS) entry which is preliminary data.</text>
</comment>
<dbReference type="EMBL" id="JBFSOO010000003">
    <property type="protein sequence ID" value="MEZ6853089.1"/>
    <property type="molecule type" value="Genomic_DNA"/>
</dbReference>
<keyword evidence="3" id="KW-0067">ATP-binding</keyword>
<evidence type="ECO:0000256" key="3">
    <source>
        <dbReference type="ARBA" id="ARBA00022840"/>
    </source>
</evidence>
<comment type="similarity">
    <text evidence="1">Belongs to the IS21/IS1162 putative ATP-binding protein family.</text>
</comment>
<accession>A0ABV4JQR4</accession>
<dbReference type="CDD" id="cd00009">
    <property type="entry name" value="AAA"/>
    <property type="match status" value="1"/>
</dbReference>
<dbReference type="InterPro" id="IPR020591">
    <property type="entry name" value="Chromosome_initiator_DnaA-like"/>
</dbReference>
<dbReference type="SUPFAM" id="SSF52540">
    <property type="entry name" value="P-loop containing nucleoside triphosphate hydrolases"/>
    <property type="match status" value="1"/>
</dbReference>
<dbReference type="PIRSF" id="PIRSF003073">
    <property type="entry name" value="DNAC_TnpB_IstB"/>
    <property type="match status" value="1"/>
</dbReference>
<evidence type="ECO:0000313" key="6">
    <source>
        <dbReference type="Proteomes" id="UP001568358"/>
    </source>
</evidence>
<evidence type="ECO:0000313" key="5">
    <source>
        <dbReference type="EMBL" id="MEZ6853089.1"/>
    </source>
</evidence>
<dbReference type="InterPro" id="IPR027417">
    <property type="entry name" value="P-loop_NTPase"/>
</dbReference>
<name>A0ABV4JQR4_9BACT</name>
<dbReference type="InterPro" id="IPR003593">
    <property type="entry name" value="AAA+_ATPase"/>
</dbReference>
<dbReference type="Proteomes" id="UP001568358">
    <property type="component" value="Unassembled WGS sequence"/>
</dbReference>
<dbReference type="Gene3D" id="3.40.50.300">
    <property type="entry name" value="P-loop containing nucleotide triphosphate hydrolases"/>
    <property type="match status" value="1"/>
</dbReference>
<dbReference type="InterPro" id="IPR047661">
    <property type="entry name" value="IstB"/>
</dbReference>
<sequence>MQPSTASLPLMLKQLRLATIKEYWEELAEKAVTNHWHPEQYLHELCSLELSAREDKRLQRYVKEATLPTGKRIEAFDFNAISGVTMQHTEQLLQNTTWVKQGGNLLLFGASGLGKTHFASGIAFRLVESGIRVKFVAATTLVQQLQAAKNELKLTDALIKLDKFSVLIIDDLGYVKKTEQESSVLFELIAHRYERHSLIITSNQGFEDWDSLFDDTAMAVAAIDRLVHHATILQFRGESFRKKAANKQQES</sequence>
<dbReference type="SMART" id="SM00382">
    <property type="entry name" value="AAA"/>
    <property type="match status" value="1"/>
</dbReference>
<dbReference type="PRINTS" id="PR00051">
    <property type="entry name" value="DNAA"/>
</dbReference>